<name>A0A370K9V3_9GAMM</name>
<comment type="caution">
    <text evidence="1">The sequence shown here is derived from an EMBL/GenBank/DDBJ whole genome shotgun (WGS) entry which is preliminary data.</text>
</comment>
<proteinExistence type="predicted"/>
<dbReference type="Proteomes" id="UP000254711">
    <property type="component" value="Unassembled WGS sequence"/>
</dbReference>
<evidence type="ECO:0000313" key="2">
    <source>
        <dbReference type="Proteomes" id="UP000254711"/>
    </source>
</evidence>
<accession>A0A370K9V3</accession>
<dbReference type="AlphaFoldDB" id="A0A370K9V3"/>
<reference evidence="1 2" key="1">
    <citation type="submission" date="2018-07" db="EMBL/GenBank/DDBJ databases">
        <title>Dyella solisilvae sp. nov., isolated from the pine and broad-leaved mixed forest soil.</title>
        <authorList>
            <person name="Gao Z."/>
            <person name="Qiu L."/>
        </authorList>
    </citation>
    <scope>NUCLEOTIDE SEQUENCE [LARGE SCALE GENOMIC DNA]</scope>
    <source>
        <strain evidence="1 2">DHG54</strain>
    </source>
</reference>
<dbReference type="RefSeq" id="WP_114823178.1">
    <property type="nucleotide sequence ID" value="NZ_QQSY01000001.1"/>
</dbReference>
<gene>
    <name evidence="1" type="ORF">DVT68_00810</name>
</gene>
<protein>
    <submittedName>
        <fullName evidence="1">Uncharacterized protein</fullName>
    </submittedName>
</protein>
<keyword evidence="2" id="KW-1185">Reference proteome</keyword>
<dbReference type="OrthoDB" id="5959600at2"/>
<dbReference type="EMBL" id="QQSY01000001">
    <property type="protein sequence ID" value="RDI99436.1"/>
    <property type="molecule type" value="Genomic_DNA"/>
</dbReference>
<sequence length="75" mass="8276">MARSHAELEQMLDAVDAAIPRLVEAKPRAEDFWTAFASMANKVQACAGPDDHGWVCDRLDAIQVKHHLVPPADQI</sequence>
<organism evidence="1 2">
    <name type="scientific">Dyella solisilvae</name>
    <dbReference type="NCBI Taxonomy" id="1920168"/>
    <lineage>
        <taxon>Bacteria</taxon>
        <taxon>Pseudomonadati</taxon>
        <taxon>Pseudomonadota</taxon>
        <taxon>Gammaproteobacteria</taxon>
        <taxon>Lysobacterales</taxon>
        <taxon>Rhodanobacteraceae</taxon>
        <taxon>Dyella</taxon>
    </lineage>
</organism>
<evidence type="ECO:0000313" key="1">
    <source>
        <dbReference type="EMBL" id="RDI99436.1"/>
    </source>
</evidence>